<dbReference type="STRING" id="460.Lstg_2897"/>
<dbReference type="Proteomes" id="UP000054820">
    <property type="component" value="Unassembled WGS sequence"/>
</dbReference>
<evidence type="ECO:0000313" key="3">
    <source>
        <dbReference type="Proteomes" id="UP000054820"/>
    </source>
</evidence>
<dbReference type="AlphaFoldDB" id="A0A378LAW2"/>
<evidence type="ECO:0000313" key="2">
    <source>
        <dbReference type="EMBL" id="STY23857.1"/>
    </source>
</evidence>
<gene>
    <name evidence="1" type="ORF">Lstg_2897</name>
    <name evidence="2" type="ORF">NCTC11991_02467</name>
</gene>
<dbReference type="OrthoDB" id="5657220at2"/>
<dbReference type="RefSeq" id="WP_058478413.1">
    <property type="nucleotide sequence ID" value="NZ_CAAAIO010000021.1"/>
</dbReference>
<evidence type="ECO:0000313" key="1">
    <source>
        <dbReference type="EMBL" id="KTD71689.1"/>
    </source>
</evidence>
<keyword evidence="3" id="KW-1185">Reference proteome</keyword>
<sequence>MAGEPDEFEDTGKISITHVQMMHRPISDDFLTFVETNQIKNDKNKDFRVSHTKDEIAASQFAVAQYIIKHPDTAVVLEGLSHELSAELINPDDPVVQEVRKHFDHTTFDKDFIELTPEQKKLLADKFGAMVVLYVGLLDKIYPSIRPETAKVLHQAIKDIGDDYERLRDVADDFQKIRESEALTLSVEAAEKSNKTAVLLLYGAEHRFDLAAELLDDARLTLTEPVDCQIVVKPKDFMSVTTAHNTFSMWNHSKFSQNKLDIGSDKLKNFKDSKDEFEKELPEEDKKSNLKGF</sequence>
<reference evidence="2 4" key="2">
    <citation type="submission" date="2018-06" db="EMBL/GenBank/DDBJ databases">
        <authorList>
            <consortium name="Pathogen Informatics"/>
            <person name="Doyle S."/>
        </authorList>
    </citation>
    <scope>NUCLEOTIDE SEQUENCE [LARGE SCALE GENOMIC DNA]</scope>
    <source>
        <strain evidence="2 4">NCTC11991</strain>
    </source>
</reference>
<proteinExistence type="predicted"/>
<evidence type="ECO:0000313" key="4">
    <source>
        <dbReference type="Proteomes" id="UP000255110"/>
    </source>
</evidence>
<dbReference type="EMBL" id="LNYZ01000030">
    <property type="protein sequence ID" value="KTD71689.1"/>
    <property type="molecule type" value="Genomic_DNA"/>
</dbReference>
<reference evidence="1 3" key="1">
    <citation type="submission" date="2015-11" db="EMBL/GenBank/DDBJ databases">
        <title>Genomic analysis of 38 Legionella species identifies large and diverse effector repertoires.</title>
        <authorList>
            <person name="Burstein D."/>
            <person name="Amaro F."/>
            <person name="Zusman T."/>
            <person name="Lifshitz Z."/>
            <person name="Cohen O."/>
            <person name="Gilbert J.A."/>
            <person name="Pupko T."/>
            <person name="Shuman H.A."/>
            <person name="Segal G."/>
        </authorList>
    </citation>
    <scope>NUCLEOTIDE SEQUENCE [LARGE SCALE GENOMIC DNA]</scope>
    <source>
        <strain evidence="1 3">SC-18-C9</strain>
    </source>
</reference>
<dbReference type="Proteomes" id="UP000255110">
    <property type="component" value="Unassembled WGS sequence"/>
</dbReference>
<accession>A0A378LAW2</accession>
<protein>
    <submittedName>
        <fullName evidence="2">Uncharacterized protein</fullName>
    </submittedName>
</protein>
<organism evidence="2 4">
    <name type="scientific">Legionella steigerwaltii</name>
    <dbReference type="NCBI Taxonomy" id="460"/>
    <lineage>
        <taxon>Bacteria</taxon>
        <taxon>Pseudomonadati</taxon>
        <taxon>Pseudomonadota</taxon>
        <taxon>Gammaproteobacteria</taxon>
        <taxon>Legionellales</taxon>
        <taxon>Legionellaceae</taxon>
        <taxon>Legionella</taxon>
    </lineage>
</organism>
<name>A0A378LAW2_9GAMM</name>
<dbReference type="EMBL" id="UGOY01000001">
    <property type="protein sequence ID" value="STY23857.1"/>
    <property type="molecule type" value="Genomic_DNA"/>
</dbReference>